<dbReference type="AlphaFoldDB" id="A0A085VZX3"/>
<dbReference type="STRING" id="394096.DB31_4610"/>
<evidence type="ECO:0000313" key="3">
    <source>
        <dbReference type="Proteomes" id="UP000028725"/>
    </source>
</evidence>
<evidence type="ECO:0000256" key="1">
    <source>
        <dbReference type="SAM" id="SignalP"/>
    </source>
</evidence>
<dbReference type="EMBL" id="JMCB01000026">
    <property type="protein sequence ID" value="KFE60986.1"/>
    <property type="molecule type" value="Genomic_DNA"/>
</dbReference>
<sequence>MKKWLVLGVLGTAVAAVAGLSSREQMAPVTPEPTDSEVAAHVDARLHQVMHGILASEHSDELTAAVRR</sequence>
<comment type="caution">
    <text evidence="2">The sequence shown here is derived from an EMBL/GenBank/DDBJ whole genome shotgun (WGS) entry which is preliminary data.</text>
</comment>
<dbReference type="Proteomes" id="UP000028725">
    <property type="component" value="Unassembled WGS sequence"/>
</dbReference>
<gene>
    <name evidence="2" type="ORF">DB31_4610</name>
</gene>
<evidence type="ECO:0000313" key="2">
    <source>
        <dbReference type="EMBL" id="KFE60986.1"/>
    </source>
</evidence>
<keyword evidence="3" id="KW-1185">Reference proteome</keyword>
<feature type="signal peptide" evidence="1">
    <location>
        <begin position="1"/>
        <end position="18"/>
    </location>
</feature>
<reference evidence="2 3" key="1">
    <citation type="submission" date="2014-04" db="EMBL/GenBank/DDBJ databases">
        <title>Genome assembly of Hyalangium minutum DSM 14724.</title>
        <authorList>
            <person name="Sharma G."/>
            <person name="Subramanian S."/>
        </authorList>
    </citation>
    <scope>NUCLEOTIDE SEQUENCE [LARGE SCALE GENOMIC DNA]</scope>
    <source>
        <strain evidence="2 3">DSM 14724</strain>
    </source>
</reference>
<feature type="chain" id="PRO_5001799169" evidence="1">
    <location>
        <begin position="19"/>
        <end position="68"/>
    </location>
</feature>
<keyword evidence="1" id="KW-0732">Signal</keyword>
<dbReference type="RefSeq" id="WP_044198567.1">
    <property type="nucleotide sequence ID" value="NZ_JMCB01000026.1"/>
</dbReference>
<proteinExistence type="predicted"/>
<accession>A0A085VZX3</accession>
<organism evidence="2 3">
    <name type="scientific">Hyalangium minutum</name>
    <dbReference type="NCBI Taxonomy" id="394096"/>
    <lineage>
        <taxon>Bacteria</taxon>
        <taxon>Pseudomonadati</taxon>
        <taxon>Myxococcota</taxon>
        <taxon>Myxococcia</taxon>
        <taxon>Myxococcales</taxon>
        <taxon>Cystobacterineae</taxon>
        <taxon>Archangiaceae</taxon>
        <taxon>Hyalangium</taxon>
    </lineage>
</organism>
<protein>
    <submittedName>
        <fullName evidence="2">Uncharacterized protein</fullName>
    </submittedName>
</protein>
<name>A0A085VZX3_9BACT</name>